<evidence type="ECO:0000256" key="1">
    <source>
        <dbReference type="ARBA" id="ARBA00022737"/>
    </source>
</evidence>
<dbReference type="FunFam" id="1.25.40.10:FF:001695">
    <property type="entry name" value="Pentatricopeptide repeat-containing protein At4g37170"/>
    <property type="match status" value="1"/>
</dbReference>
<dbReference type="InterPro" id="IPR002885">
    <property type="entry name" value="PPR_rpt"/>
</dbReference>
<evidence type="ECO:0000313" key="4">
    <source>
        <dbReference type="Proteomes" id="UP001630127"/>
    </source>
</evidence>
<evidence type="ECO:0008006" key="5">
    <source>
        <dbReference type="Google" id="ProtNLM"/>
    </source>
</evidence>
<dbReference type="PANTHER" id="PTHR24015">
    <property type="entry name" value="OS07G0578800 PROTEIN-RELATED"/>
    <property type="match status" value="1"/>
</dbReference>
<accession>A0ABD3A4S9</accession>
<comment type="caution">
    <text evidence="3">The sequence shown here is derived from an EMBL/GenBank/DDBJ whole genome shotgun (WGS) entry which is preliminary data.</text>
</comment>
<name>A0ABD3A4S9_9GENT</name>
<dbReference type="Pfam" id="PF12854">
    <property type="entry name" value="PPR_1"/>
    <property type="match status" value="1"/>
</dbReference>
<protein>
    <recommendedName>
        <fullName evidence="5">Pentatricopeptide repeat-containing protein</fullName>
    </recommendedName>
</protein>
<dbReference type="InterPro" id="IPR011990">
    <property type="entry name" value="TPR-like_helical_dom_sf"/>
</dbReference>
<dbReference type="AlphaFoldDB" id="A0ABD3A4S9"/>
<dbReference type="NCBIfam" id="TIGR00756">
    <property type="entry name" value="PPR"/>
    <property type="match status" value="3"/>
</dbReference>
<dbReference type="PROSITE" id="PS51375">
    <property type="entry name" value="PPR"/>
    <property type="match status" value="3"/>
</dbReference>
<dbReference type="Gene3D" id="1.25.40.10">
    <property type="entry name" value="Tetratricopeptide repeat domain"/>
    <property type="match status" value="2"/>
</dbReference>
<evidence type="ECO:0000313" key="3">
    <source>
        <dbReference type="EMBL" id="KAL3526741.1"/>
    </source>
</evidence>
<keyword evidence="1" id="KW-0677">Repeat</keyword>
<dbReference type="Proteomes" id="UP001630127">
    <property type="component" value="Unassembled WGS sequence"/>
</dbReference>
<evidence type="ECO:0000256" key="2">
    <source>
        <dbReference type="PROSITE-ProRule" id="PRU00708"/>
    </source>
</evidence>
<feature type="repeat" description="PPR" evidence="2">
    <location>
        <begin position="140"/>
        <end position="174"/>
    </location>
</feature>
<reference evidence="3 4" key="1">
    <citation type="submission" date="2024-11" db="EMBL/GenBank/DDBJ databases">
        <title>A near-complete genome assembly of Cinchona calisaya.</title>
        <authorList>
            <person name="Lian D.C."/>
            <person name="Zhao X.W."/>
            <person name="Wei L."/>
        </authorList>
    </citation>
    <scope>NUCLEOTIDE SEQUENCE [LARGE SCALE GENOMIC DNA]</scope>
    <source>
        <tissue evidence="3">Nenye</tissue>
    </source>
</reference>
<keyword evidence="4" id="KW-1185">Reference proteome</keyword>
<gene>
    <name evidence="3" type="ORF">ACH5RR_011397</name>
</gene>
<sequence length="233" mass="25904">MGEKDLCSWYTLISGLARFGRIDGARKLFDKMPETDDFSWNAMISGYVKHNKPKDALELYSRMMQKKRKGKLVCGNKFTVSSALAAAASNSVSVLGEGDSWPHCSEWVGFRCSGALSDLYGKCGSLDEARCVFDRTVERDVVSRTAMMDRYFGDGRWEEGLSLFSDLLNSGIRPNECSGVLNACAQQTIEGLSKQVHGYMMRSGFDPFSFAANALVHMYSKCGNMESAYKQCF</sequence>
<feature type="repeat" description="PPR" evidence="2">
    <location>
        <begin position="5"/>
        <end position="35"/>
    </location>
</feature>
<dbReference type="InterPro" id="IPR046960">
    <property type="entry name" value="PPR_At4g14850-like_plant"/>
</dbReference>
<proteinExistence type="predicted"/>
<dbReference type="Pfam" id="PF01535">
    <property type="entry name" value="PPR"/>
    <property type="match status" value="4"/>
</dbReference>
<feature type="repeat" description="PPR" evidence="2">
    <location>
        <begin position="36"/>
        <end position="70"/>
    </location>
</feature>
<dbReference type="PANTHER" id="PTHR24015:SF1903">
    <property type="entry name" value="OS05G0305300 PROTEIN"/>
    <property type="match status" value="1"/>
</dbReference>
<organism evidence="3 4">
    <name type="scientific">Cinchona calisaya</name>
    <dbReference type="NCBI Taxonomy" id="153742"/>
    <lineage>
        <taxon>Eukaryota</taxon>
        <taxon>Viridiplantae</taxon>
        <taxon>Streptophyta</taxon>
        <taxon>Embryophyta</taxon>
        <taxon>Tracheophyta</taxon>
        <taxon>Spermatophyta</taxon>
        <taxon>Magnoliopsida</taxon>
        <taxon>eudicotyledons</taxon>
        <taxon>Gunneridae</taxon>
        <taxon>Pentapetalae</taxon>
        <taxon>asterids</taxon>
        <taxon>lamiids</taxon>
        <taxon>Gentianales</taxon>
        <taxon>Rubiaceae</taxon>
        <taxon>Cinchonoideae</taxon>
        <taxon>Cinchoneae</taxon>
        <taxon>Cinchona</taxon>
    </lineage>
</organism>
<dbReference type="EMBL" id="JBJUIK010000005">
    <property type="protein sequence ID" value="KAL3526741.1"/>
    <property type="molecule type" value="Genomic_DNA"/>
</dbReference>